<evidence type="ECO:0000259" key="2">
    <source>
        <dbReference type="Pfam" id="PF00646"/>
    </source>
</evidence>
<evidence type="ECO:0000313" key="3">
    <source>
        <dbReference type="EMBL" id="TKA58976.1"/>
    </source>
</evidence>
<accession>A0A4U0WAX9</accession>
<feature type="domain" description="F-box" evidence="2">
    <location>
        <begin position="61"/>
        <end position="90"/>
    </location>
</feature>
<keyword evidence="4" id="KW-1185">Reference proteome</keyword>
<dbReference type="Gene3D" id="1.20.1280.50">
    <property type="match status" value="1"/>
</dbReference>
<comment type="caution">
    <text evidence="3">The sequence shown here is derived from an EMBL/GenBank/DDBJ whole genome shotgun (WGS) entry which is preliminary data.</text>
</comment>
<evidence type="ECO:0000313" key="4">
    <source>
        <dbReference type="Proteomes" id="UP000309340"/>
    </source>
</evidence>
<evidence type="ECO:0000256" key="1">
    <source>
        <dbReference type="SAM" id="MobiDB-lite"/>
    </source>
</evidence>
<proteinExistence type="predicted"/>
<dbReference type="Proteomes" id="UP000309340">
    <property type="component" value="Unassembled WGS sequence"/>
</dbReference>
<dbReference type="OrthoDB" id="3800738at2759"/>
<reference evidence="3 4" key="1">
    <citation type="submission" date="2017-03" db="EMBL/GenBank/DDBJ databases">
        <title>Genomes of endolithic fungi from Antarctica.</title>
        <authorList>
            <person name="Coleine C."/>
            <person name="Masonjones S."/>
            <person name="Stajich J.E."/>
        </authorList>
    </citation>
    <scope>NUCLEOTIDE SEQUENCE [LARGE SCALE GENOMIC DNA]</scope>
    <source>
        <strain evidence="3 4">CCFEE 5184</strain>
    </source>
</reference>
<feature type="compositionally biased region" description="Basic residues" evidence="1">
    <location>
        <begin position="17"/>
        <end position="31"/>
    </location>
</feature>
<dbReference type="InterPro" id="IPR001810">
    <property type="entry name" value="F-box_dom"/>
</dbReference>
<dbReference type="SUPFAM" id="SSF81383">
    <property type="entry name" value="F-box domain"/>
    <property type="match status" value="1"/>
</dbReference>
<dbReference type="AlphaFoldDB" id="A0A4U0WAX9"/>
<feature type="region of interest" description="Disordered" evidence="1">
    <location>
        <begin position="1"/>
        <end position="33"/>
    </location>
</feature>
<dbReference type="Pfam" id="PF00646">
    <property type="entry name" value="F-box"/>
    <property type="match status" value="1"/>
</dbReference>
<dbReference type="STRING" id="329884.A0A4U0WAX9"/>
<dbReference type="InterPro" id="IPR036047">
    <property type="entry name" value="F-box-like_dom_sf"/>
</dbReference>
<organism evidence="3 4">
    <name type="scientific">Friedmanniomyces simplex</name>
    <dbReference type="NCBI Taxonomy" id="329884"/>
    <lineage>
        <taxon>Eukaryota</taxon>
        <taxon>Fungi</taxon>
        <taxon>Dikarya</taxon>
        <taxon>Ascomycota</taxon>
        <taxon>Pezizomycotina</taxon>
        <taxon>Dothideomycetes</taxon>
        <taxon>Dothideomycetidae</taxon>
        <taxon>Mycosphaerellales</taxon>
        <taxon>Teratosphaeriaceae</taxon>
        <taxon>Friedmanniomyces</taxon>
    </lineage>
</organism>
<dbReference type="EMBL" id="NAJQ01001441">
    <property type="protein sequence ID" value="TKA58976.1"/>
    <property type="molecule type" value="Genomic_DNA"/>
</dbReference>
<protein>
    <recommendedName>
        <fullName evidence="2">F-box domain-containing protein</fullName>
    </recommendedName>
</protein>
<feature type="compositionally biased region" description="Basic and acidic residues" evidence="1">
    <location>
        <begin position="1"/>
        <end position="12"/>
    </location>
</feature>
<sequence>MAARERKAHEEEGAPSPRKRKDGVERRKKKPCAATTATIGMRITLTMTTDRPCQAVFNTAELLENILLHMPAKSVFGAQRVCRQFRDVVATSVQLQRKLFLRPAVPAITERRGTTGHDRMRVSSTTVFNTILGQLPRNLPSFECFAASNMFADSENLFFDNSRAMLVGAGSWNNTYLNADLHVHGRIDAEPQDAVKLHGYHVGDRLCTHHGRAFDLIEQLEAKTGKKAVVQQLWVRMWDVSLPSRKKREA</sequence>
<gene>
    <name evidence="3" type="ORF">B0A55_10563</name>
</gene>
<name>A0A4U0WAX9_9PEZI</name>